<organism evidence="1">
    <name type="scientific">Tanacetum cinerariifolium</name>
    <name type="common">Dalmatian daisy</name>
    <name type="synonym">Chrysanthemum cinerariifolium</name>
    <dbReference type="NCBI Taxonomy" id="118510"/>
    <lineage>
        <taxon>Eukaryota</taxon>
        <taxon>Viridiplantae</taxon>
        <taxon>Streptophyta</taxon>
        <taxon>Embryophyta</taxon>
        <taxon>Tracheophyta</taxon>
        <taxon>Spermatophyta</taxon>
        <taxon>Magnoliopsida</taxon>
        <taxon>eudicotyledons</taxon>
        <taxon>Gunneridae</taxon>
        <taxon>Pentapetalae</taxon>
        <taxon>asterids</taxon>
        <taxon>campanulids</taxon>
        <taxon>Asterales</taxon>
        <taxon>Asteraceae</taxon>
        <taxon>Asteroideae</taxon>
        <taxon>Anthemideae</taxon>
        <taxon>Anthemidinae</taxon>
        <taxon>Tanacetum</taxon>
    </lineage>
</organism>
<dbReference type="EMBL" id="BKCJ011238504">
    <property type="protein sequence ID" value="GFD08445.1"/>
    <property type="molecule type" value="Genomic_DNA"/>
</dbReference>
<reference evidence="1" key="1">
    <citation type="journal article" date="2019" name="Sci. Rep.">
        <title>Draft genome of Tanacetum cinerariifolium, the natural source of mosquito coil.</title>
        <authorList>
            <person name="Yamashiro T."/>
            <person name="Shiraishi A."/>
            <person name="Satake H."/>
            <person name="Nakayama K."/>
        </authorList>
    </citation>
    <scope>NUCLEOTIDE SEQUENCE</scope>
</reference>
<comment type="caution">
    <text evidence="1">The sequence shown here is derived from an EMBL/GenBank/DDBJ whole genome shotgun (WGS) entry which is preliminary data.</text>
</comment>
<name>A0A699TD40_TANCI</name>
<sequence length="68" mass="7888">MMMMRRRRSPLEMIADRPEVTLPPRKRLSIVHCPGYEVEESSVAAAARPIKGRRADYEDTQGRQTEIF</sequence>
<accession>A0A699TD40</accession>
<gene>
    <name evidence="1" type="ORF">Tci_880414</name>
</gene>
<protein>
    <recommendedName>
        <fullName evidence="2">Reverse transcriptase domain-containing protein</fullName>
    </recommendedName>
</protein>
<evidence type="ECO:0008006" key="2">
    <source>
        <dbReference type="Google" id="ProtNLM"/>
    </source>
</evidence>
<evidence type="ECO:0000313" key="1">
    <source>
        <dbReference type="EMBL" id="GFD08445.1"/>
    </source>
</evidence>
<proteinExistence type="predicted"/>
<dbReference type="AlphaFoldDB" id="A0A699TD40"/>